<evidence type="ECO:0000259" key="1">
    <source>
        <dbReference type="Pfam" id="PF04480"/>
    </source>
</evidence>
<dbReference type="PANTHER" id="PTHR38590:SF1">
    <property type="entry name" value="BLL0828 PROTEIN"/>
    <property type="match status" value="1"/>
</dbReference>
<dbReference type="RefSeq" id="WP_102362932.1">
    <property type="nucleotide sequence ID" value="NZ_MCWT02000001.1"/>
</dbReference>
<proteinExistence type="predicted"/>
<accession>A0A855IMS8</accession>
<dbReference type="Proteomes" id="UP000235554">
    <property type="component" value="Unassembled WGS sequence"/>
</dbReference>
<evidence type="ECO:0000313" key="2">
    <source>
        <dbReference type="EMBL" id="PMM55960.1"/>
    </source>
</evidence>
<evidence type="ECO:0000313" key="3">
    <source>
        <dbReference type="Proteomes" id="UP000235554"/>
    </source>
</evidence>
<name>A0A855IMS8_9VIBR</name>
<dbReference type="AlphaFoldDB" id="A0A855IMS8"/>
<dbReference type="SUPFAM" id="SSF52980">
    <property type="entry name" value="Restriction endonuclease-like"/>
    <property type="match status" value="1"/>
</dbReference>
<dbReference type="EMBL" id="MCZJ01000035">
    <property type="protein sequence ID" value="PMM55960.1"/>
    <property type="molecule type" value="Genomic_DNA"/>
</dbReference>
<gene>
    <name evidence="2" type="ORF">BCT50_09755</name>
</gene>
<comment type="caution">
    <text evidence="2">The sequence shown here is derived from an EMBL/GenBank/DDBJ whole genome shotgun (WGS) entry which is preliminary data.</text>
</comment>
<dbReference type="Pfam" id="PF04480">
    <property type="entry name" value="DUF559"/>
    <property type="match status" value="1"/>
</dbReference>
<dbReference type="InterPro" id="IPR011335">
    <property type="entry name" value="Restrct_endonuc-II-like"/>
</dbReference>
<feature type="domain" description="DUF559" evidence="1">
    <location>
        <begin position="11"/>
        <end position="115"/>
    </location>
</feature>
<organism evidence="2 3">
    <name type="scientific">Vibrio lentus</name>
    <dbReference type="NCBI Taxonomy" id="136468"/>
    <lineage>
        <taxon>Bacteria</taxon>
        <taxon>Pseudomonadati</taxon>
        <taxon>Pseudomonadota</taxon>
        <taxon>Gammaproteobacteria</taxon>
        <taxon>Vibrionales</taxon>
        <taxon>Vibrionaceae</taxon>
        <taxon>Vibrio</taxon>
    </lineage>
</organism>
<reference evidence="3" key="1">
    <citation type="submission" date="2016-07" db="EMBL/GenBank/DDBJ databases">
        <title>Nontailed viruses are major unrecognized killers of bacteria in the ocean.</title>
        <authorList>
            <person name="Kauffman K."/>
            <person name="Hussain F."/>
            <person name="Yang J."/>
            <person name="Arevalo P."/>
            <person name="Brown J."/>
            <person name="Cutler M."/>
            <person name="Kelly L."/>
            <person name="Polz M.F."/>
        </authorList>
    </citation>
    <scope>NUCLEOTIDE SEQUENCE [LARGE SCALE GENOMIC DNA]</scope>
    <source>
        <strain evidence="3">10N.261.48.A1</strain>
    </source>
</reference>
<dbReference type="Gene3D" id="3.40.960.10">
    <property type="entry name" value="VSR Endonuclease"/>
    <property type="match status" value="1"/>
</dbReference>
<sequence>MKIYTRPQLNTFRKTLRNNMPQPERKLWFYIRRKQLGVKFRRQHSIGKYIVDFFCCELKLAIELDGNSHFSEQVQAYDHQRTRDLNKLGIKVLRFTNEEVNHSIETVLGRITDALPQ</sequence>
<protein>
    <recommendedName>
        <fullName evidence="1">DUF559 domain-containing protein</fullName>
    </recommendedName>
</protein>
<dbReference type="PANTHER" id="PTHR38590">
    <property type="entry name" value="BLL0828 PROTEIN"/>
    <property type="match status" value="1"/>
</dbReference>
<dbReference type="InterPro" id="IPR007569">
    <property type="entry name" value="DUF559"/>
</dbReference>
<dbReference type="CDD" id="cd01038">
    <property type="entry name" value="Endonuclease_DUF559"/>
    <property type="match status" value="1"/>
</dbReference>
<dbReference type="InterPro" id="IPR047216">
    <property type="entry name" value="Endonuclease_DUF559_bact"/>
</dbReference>